<dbReference type="Proteomes" id="UP000236547">
    <property type="component" value="Unassembled WGS sequence"/>
</dbReference>
<reference evidence="6 7" key="1">
    <citation type="submission" date="2018-01" db="EMBL/GenBank/DDBJ databases">
        <title>Draft genome sequences of six Vibrio diazotrophicus strains isolated from deep-sea sediments of the Baltic Sea.</title>
        <authorList>
            <person name="Castillo D."/>
            <person name="Vandieken V."/>
            <person name="Chiang O."/>
            <person name="Middelboe M."/>
        </authorList>
    </citation>
    <scope>NUCLEOTIDE SEQUENCE [LARGE SCALE GENOMIC DNA]</scope>
    <source>
        <strain evidence="6 7">65.10M</strain>
    </source>
</reference>
<dbReference type="Pfam" id="PF00392">
    <property type="entry name" value="GntR"/>
    <property type="match status" value="1"/>
</dbReference>
<accession>A0ABX4W8H1</accession>
<dbReference type="SMART" id="SM00895">
    <property type="entry name" value="FCD"/>
    <property type="match status" value="1"/>
</dbReference>
<dbReference type="SUPFAM" id="SSF46785">
    <property type="entry name" value="Winged helix' DNA-binding domain"/>
    <property type="match status" value="1"/>
</dbReference>
<keyword evidence="3" id="KW-0804">Transcription</keyword>
<organism evidence="6 7">
    <name type="scientific">Vibrio diazotrophicus</name>
    <dbReference type="NCBI Taxonomy" id="685"/>
    <lineage>
        <taxon>Bacteria</taxon>
        <taxon>Pseudomonadati</taxon>
        <taxon>Pseudomonadota</taxon>
        <taxon>Gammaproteobacteria</taxon>
        <taxon>Vibrionales</taxon>
        <taxon>Vibrionaceae</taxon>
        <taxon>Vibrio</taxon>
    </lineage>
</organism>
<evidence type="ECO:0000313" key="6">
    <source>
        <dbReference type="EMBL" id="PNH99850.1"/>
    </source>
</evidence>
<dbReference type="PANTHER" id="PTHR43537:SF45">
    <property type="entry name" value="GNTR FAMILY REGULATORY PROTEIN"/>
    <property type="match status" value="1"/>
</dbReference>
<keyword evidence="2" id="KW-0238">DNA-binding</keyword>
<dbReference type="Gene3D" id="1.20.120.530">
    <property type="entry name" value="GntR ligand-binding domain-like"/>
    <property type="match status" value="1"/>
</dbReference>
<dbReference type="Pfam" id="PF07729">
    <property type="entry name" value="FCD"/>
    <property type="match status" value="1"/>
</dbReference>
<dbReference type="PROSITE" id="PS50949">
    <property type="entry name" value="HTH_GNTR"/>
    <property type="match status" value="1"/>
</dbReference>
<comment type="caution">
    <text evidence="6">The sequence shown here is derived from an EMBL/GenBank/DDBJ whole genome shotgun (WGS) entry which is preliminary data.</text>
</comment>
<dbReference type="InterPro" id="IPR036390">
    <property type="entry name" value="WH_DNA-bd_sf"/>
</dbReference>
<dbReference type="InterPro" id="IPR000524">
    <property type="entry name" value="Tscrpt_reg_HTH_GntR"/>
</dbReference>
<dbReference type="Gene3D" id="1.10.10.10">
    <property type="entry name" value="Winged helix-like DNA-binding domain superfamily/Winged helix DNA-binding domain"/>
    <property type="match status" value="1"/>
</dbReference>
<feature type="coiled-coil region" evidence="4">
    <location>
        <begin position="168"/>
        <end position="195"/>
    </location>
</feature>
<keyword evidence="4" id="KW-0175">Coiled coil</keyword>
<evidence type="ECO:0000256" key="2">
    <source>
        <dbReference type="ARBA" id="ARBA00023125"/>
    </source>
</evidence>
<evidence type="ECO:0000259" key="5">
    <source>
        <dbReference type="PROSITE" id="PS50949"/>
    </source>
</evidence>
<dbReference type="InterPro" id="IPR008920">
    <property type="entry name" value="TF_FadR/GntR_C"/>
</dbReference>
<dbReference type="InterPro" id="IPR011711">
    <property type="entry name" value="GntR_C"/>
</dbReference>
<feature type="domain" description="HTH gntR-type" evidence="5">
    <location>
        <begin position="9"/>
        <end position="76"/>
    </location>
</feature>
<dbReference type="RefSeq" id="WP_102968951.1">
    <property type="nucleotide sequence ID" value="NZ_POSM01000022.1"/>
</dbReference>
<dbReference type="CDD" id="cd07377">
    <property type="entry name" value="WHTH_GntR"/>
    <property type="match status" value="1"/>
</dbReference>
<proteinExistence type="predicted"/>
<protein>
    <submittedName>
        <fullName evidence="6">GntR family transcriptional regulator</fullName>
    </submittedName>
</protein>
<keyword evidence="7" id="KW-1185">Reference proteome</keyword>
<dbReference type="SUPFAM" id="SSF48008">
    <property type="entry name" value="GntR ligand-binding domain-like"/>
    <property type="match status" value="1"/>
</dbReference>
<evidence type="ECO:0000313" key="7">
    <source>
        <dbReference type="Proteomes" id="UP000236547"/>
    </source>
</evidence>
<keyword evidence="1" id="KW-0805">Transcription regulation</keyword>
<dbReference type="EMBL" id="POSM01000022">
    <property type="protein sequence ID" value="PNH99850.1"/>
    <property type="molecule type" value="Genomic_DNA"/>
</dbReference>
<evidence type="ECO:0000256" key="1">
    <source>
        <dbReference type="ARBA" id="ARBA00023015"/>
    </source>
</evidence>
<dbReference type="PANTHER" id="PTHR43537">
    <property type="entry name" value="TRANSCRIPTIONAL REGULATOR, GNTR FAMILY"/>
    <property type="match status" value="1"/>
</dbReference>
<gene>
    <name evidence="6" type="ORF">C1O25_14595</name>
</gene>
<sequence>MNLKPIQLLPTRERVAAELRKAILSKKYVEGDTISLDEISKQLGISVTPVREAFQLLDSDGLIKLRPNKGAVVLGINEKYINDHFELRLILESEMIKKICINGNDISEICEIYQESKNEVENGNISNYSNLNQAFHMAIWKAADNSRIFSILSSLWNGLSMGADTTELEYAKNSIKEHEEIINALIERHSELAHKLMREHILRSKQDMLTNI</sequence>
<name>A0ABX4W8H1_VIBDI</name>
<evidence type="ECO:0000256" key="3">
    <source>
        <dbReference type="ARBA" id="ARBA00023163"/>
    </source>
</evidence>
<dbReference type="SMART" id="SM00345">
    <property type="entry name" value="HTH_GNTR"/>
    <property type="match status" value="1"/>
</dbReference>
<evidence type="ECO:0000256" key="4">
    <source>
        <dbReference type="SAM" id="Coils"/>
    </source>
</evidence>
<dbReference type="InterPro" id="IPR036388">
    <property type="entry name" value="WH-like_DNA-bd_sf"/>
</dbReference>